<keyword evidence="2" id="KW-1185">Reference proteome</keyword>
<sequence length="106" mass="12143">MPKQLSCPGMDHLPTPYHLFTLSPFNNLPVYRGAITPAVCLASPSSRFAYPTRTSYLDLPHGSVDRFLIFLVDRFHWVPVTVYVLLQPLFFKPSAPLTKWPRLQNE</sequence>
<dbReference type="AlphaFoldDB" id="A0A448WP05"/>
<organism evidence="1 2">
    <name type="scientific">Protopolystoma xenopodis</name>
    <dbReference type="NCBI Taxonomy" id="117903"/>
    <lineage>
        <taxon>Eukaryota</taxon>
        <taxon>Metazoa</taxon>
        <taxon>Spiralia</taxon>
        <taxon>Lophotrochozoa</taxon>
        <taxon>Platyhelminthes</taxon>
        <taxon>Monogenea</taxon>
        <taxon>Polyopisthocotylea</taxon>
        <taxon>Polystomatidea</taxon>
        <taxon>Polystomatidae</taxon>
        <taxon>Protopolystoma</taxon>
    </lineage>
</organism>
<evidence type="ECO:0000313" key="2">
    <source>
        <dbReference type="Proteomes" id="UP000784294"/>
    </source>
</evidence>
<dbReference type="Proteomes" id="UP000784294">
    <property type="component" value="Unassembled WGS sequence"/>
</dbReference>
<reference evidence="1" key="1">
    <citation type="submission" date="2018-11" db="EMBL/GenBank/DDBJ databases">
        <authorList>
            <consortium name="Pathogen Informatics"/>
        </authorList>
    </citation>
    <scope>NUCLEOTIDE SEQUENCE</scope>
</reference>
<comment type="caution">
    <text evidence="1">The sequence shown here is derived from an EMBL/GenBank/DDBJ whole genome shotgun (WGS) entry which is preliminary data.</text>
</comment>
<gene>
    <name evidence="1" type="ORF">PXEA_LOCUS9937</name>
</gene>
<evidence type="ECO:0000313" key="1">
    <source>
        <dbReference type="EMBL" id="VEL16497.1"/>
    </source>
</evidence>
<accession>A0A448WP05</accession>
<protein>
    <submittedName>
        <fullName evidence="1">Uncharacterized protein</fullName>
    </submittedName>
</protein>
<proteinExistence type="predicted"/>
<dbReference type="EMBL" id="CAAALY010028656">
    <property type="protein sequence ID" value="VEL16497.1"/>
    <property type="molecule type" value="Genomic_DNA"/>
</dbReference>
<name>A0A448WP05_9PLAT</name>